<sequence>MEYLTVKEAREKWTITGGIVTYCCAARRIKGTIKKGNRLFRLMWKSLFMDVTKRIRQRTVTAYEYYPTD</sequence>
<organism evidence="1 2">
    <name type="scientific">Clostridium kluyveri</name>
    <dbReference type="NCBI Taxonomy" id="1534"/>
    <lineage>
        <taxon>Bacteria</taxon>
        <taxon>Bacillati</taxon>
        <taxon>Bacillota</taxon>
        <taxon>Clostridia</taxon>
        <taxon>Eubacteriales</taxon>
        <taxon>Clostridiaceae</taxon>
        <taxon>Clostridium</taxon>
    </lineage>
</organism>
<accession>A0A1L5FCZ2</accession>
<dbReference type="Proteomes" id="UP000184604">
    <property type="component" value="Chromosome"/>
</dbReference>
<reference evidence="1 2" key="1">
    <citation type="submission" date="2016-12" db="EMBL/GenBank/DDBJ databases">
        <title>Complete genome sequence of Clostridium kluyveri JZZ isolated from the pit mud of a Chinese flavor liquor-making factory.</title>
        <authorList>
            <person name="Wang Y."/>
        </authorList>
    </citation>
    <scope>NUCLEOTIDE SEQUENCE [LARGE SCALE GENOMIC DNA]</scope>
    <source>
        <strain evidence="1 2">JZZ</strain>
    </source>
</reference>
<proteinExistence type="predicted"/>
<dbReference type="EMBL" id="CP018335">
    <property type="protein sequence ID" value="APM40876.1"/>
    <property type="molecule type" value="Genomic_DNA"/>
</dbReference>
<evidence type="ECO:0000313" key="1">
    <source>
        <dbReference type="EMBL" id="APM40876.1"/>
    </source>
</evidence>
<protein>
    <submittedName>
        <fullName evidence="1">Uncharacterized protein</fullName>
    </submittedName>
</protein>
<evidence type="ECO:0000313" key="2">
    <source>
        <dbReference type="Proteomes" id="UP000184604"/>
    </source>
</evidence>
<gene>
    <name evidence="1" type="ORF">BS101_20275</name>
</gene>
<dbReference type="AlphaFoldDB" id="A0A1L5FCZ2"/>
<name>A0A1L5FCZ2_CLOKL</name>